<dbReference type="InterPro" id="IPR005046">
    <property type="entry name" value="DUF285"/>
</dbReference>
<name>A0AAU7EAC5_9BACT</name>
<gene>
    <name evidence="1" type="ORF">AAH949_04675</name>
</gene>
<proteinExistence type="predicted"/>
<organism evidence="1">
    <name type="scientific">Campylobacter sp. CCS1377</name>
    <dbReference type="NCBI Taxonomy" id="3158229"/>
    <lineage>
        <taxon>Bacteria</taxon>
        <taxon>Pseudomonadati</taxon>
        <taxon>Campylobacterota</taxon>
        <taxon>Epsilonproteobacteria</taxon>
        <taxon>Campylobacterales</taxon>
        <taxon>Campylobacteraceae</taxon>
        <taxon>Campylobacter</taxon>
    </lineage>
</organism>
<sequence length="70" mass="8015">MLELLKDENLDLSSLDISKLDDLSEVFKGSKRKNFSGIGTWDTSSVKNMREMFAYVKYLMRISMIGACIM</sequence>
<dbReference type="AlphaFoldDB" id="A0AAU7EAC5"/>
<reference evidence="1" key="1">
    <citation type="submission" date="2024-05" db="EMBL/GenBank/DDBJ databases">
        <title>Campylobacter coli isolated from environmental waters in Slovenia.</title>
        <authorList>
            <person name="Zautner A.E."/>
            <person name="Bunk B."/>
            <person name="Riedel T."/>
            <person name="Sproeer C."/>
        </authorList>
    </citation>
    <scope>NUCLEOTIDE SEQUENCE</scope>
    <source>
        <strain evidence="1">CCS1377</strain>
    </source>
</reference>
<dbReference type="RefSeq" id="WP_348519124.1">
    <property type="nucleotide sequence ID" value="NZ_CP155620.1"/>
</dbReference>
<protein>
    <submittedName>
        <fullName evidence="1">BspA family leucine-rich repeat surface protein</fullName>
    </submittedName>
</protein>
<evidence type="ECO:0000313" key="1">
    <source>
        <dbReference type="EMBL" id="XBJ30124.1"/>
    </source>
</evidence>
<dbReference type="Pfam" id="PF03382">
    <property type="entry name" value="DUF285"/>
    <property type="match status" value="1"/>
</dbReference>
<dbReference type="EMBL" id="CP155620">
    <property type="protein sequence ID" value="XBJ30124.1"/>
    <property type="molecule type" value="Genomic_DNA"/>
</dbReference>
<accession>A0AAU7EAC5</accession>